<keyword evidence="2" id="KW-1185">Reference proteome</keyword>
<organism evidence="1 2">
    <name type="scientific">Hebeloma cylindrosporum</name>
    <dbReference type="NCBI Taxonomy" id="76867"/>
    <lineage>
        <taxon>Eukaryota</taxon>
        <taxon>Fungi</taxon>
        <taxon>Dikarya</taxon>
        <taxon>Basidiomycota</taxon>
        <taxon>Agaricomycotina</taxon>
        <taxon>Agaricomycetes</taxon>
        <taxon>Agaricomycetidae</taxon>
        <taxon>Agaricales</taxon>
        <taxon>Agaricineae</taxon>
        <taxon>Hymenogastraceae</taxon>
        <taxon>Hebeloma</taxon>
    </lineage>
</organism>
<protein>
    <submittedName>
        <fullName evidence="1">Uncharacterized protein</fullName>
    </submittedName>
</protein>
<reference evidence="1 2" key="1">
    <citation type="submission" date="2014-04" db="EMBL/GenBank/DDBJ databases">
        <authorList>
            <consortium name="DOE Joint Genome Institute"/>
            <person name="Kuo A."/>
            <person name="Gay G."/>
            <person name="Dore J."/>
            <person name="Kohler A."/>
            <person name="Nagy L.G."/>
            <person name="Floudas D."/>
            <person name="Copeland A."/>
            <person name="Barry K.W."/>
            <person name="Cichocki N."/>
            <person name="Veneault-Fourrey C."/>
            <person name="LaButti K."/>
            <person name="Lindquist E.A."/>
            <person name="Lipzen A."/>
            <person name="Lundell T."/>
            <person name="Morin E."/>
            <person name="Murat C."/>
            <person name="Sun H."/>
            <person name="Tunlid A."/>
            <person name="Henrissat B."/>
            <person name="Grigoriev I.V."/>
            <person name="Hibbett D.S."/>
            <person name="Martin F."/>
            <person name="Nordberg H.P."/>
            <person name="Cantor M.N."/>
            <person name="Hua S.X."/>
        </authorList>
    </citation>
    <scope>NUCLEOTIDE SEQUENCE [LARGE SCALE GENOMIC DNA]</scope>
    <source>
        <strain evidence="2">h7</strain>
    </source>
</reference>
<accession>A0A0C2YRU2</accession>
<sequence length="105" mass="11854">MHHTPSSTQLPFLLVLSRSQSTELYSYSHSCLYLSLFITSTSPFCMLCSPYPGTRGFFWLSTSLMLSTLLCNLPDVNDIRCTMNIPGTSMYRFLKSVCGSVNDQY</sequence>
<reference evidence="2" key="2">
    <citation type="submission" date="2015-01" db="EMBL/GenBank/DDBJ databases">
        <title>Evolutionary Origins and Diversification of the Mycorrhizal Mutualists.</title>
        <authorList>
            <consortium name="DOE Joint Genome Institute"/>
            <consortium name="Mycorrhizal Genomics Consortium"/>
            <person name="Kohler A."/>
            <person name="Kuo A."/>
            <person name="Nagy L.G."/>
            <person name="Floudas D."/>
            <person name="Copeland A."/>
            <person name="Barry K.W."/>
            <person name="Cichocki N."/>
            <person name="Veneault-Fourrey C."/>
            <person name="LaButti K."/>
            <person name="Lindquist E.A."/>
            <person name="Lipzen A."/>
            <person name="Lundell T."/>
            <person name="Morin E."/>
            <person name="Murat C."/>
            <person name="Riley R."/>
            <person name="Ohm R."/>
            <person name="Sun H."/>
            <person name="Tunlid A."/>
            <person name="Henrissat B."/>
            <person name="Grigoriev I.V."/>
            <person name="Hibbett D.S."/>
            <person name="Martin F."/>
        </authorList>
    </citation>
    <scope>NUCLEOTIDE SEQUENCE [LARGE SCALE GENOMIC DNA]</scope>
    <source>
        <strain evidence="2">h7</strain>
    </source>
</reference>
<name>A0A0C2YRU2_HEBCY</name>
<dbReference type="AlphaFoldDB" id="A0A0C2YRU2"/>
<gene>
    <name evidence="1" type="ORF">M413DRAFT_387940</name>
</gene>
<dbReference type="Proteomes" id="UP000053424">
    <property type="component" value="Unassembled WGS sequence"/>
</dbReference>
<evidence type="ECO:0000313" key="2">
    <source>
        <dbReference type="Proteomes" id="UP000053424"/>
    </source>
</evidence>
<dbReference type="EMBL" id="KN831775">
    <property type="protein sequence ID" value="KIM43742.1"/>
    <property type="molecule type" value="Genomic_DNA"/>
</dbReference>
<proteinExistence type="predicted"/>
<evidence type="ECO:0000313" key="1">
    <source>
        <dbReference type="EMBL" id="KIM43742.1"/>
    </source>
</evidence>
<dbReference type="HOGENOM" id="CLU_2236933_0_0_1"/>